<comment type="caution">
    <text evidence="1">The sequence shown here is derived from an EMBL/GenBank/DDBJ whole genome shotgun (WGS) entry which is preliminary data.</text>
</comment>
<dbReference type="EMBL" id="BPLR01003970">
    <property type="protein sequence ID" value="GIX90774.1"/>
    <property type="molecule type" value="Genomic_DNA"/>
</dbReference>
<dbReference type="AlphaFoldDB" id="A0AAV4P147"/>
<organism evidence="1 2">
    <name type="scientific">Caerostris extrusa</name>
    <name type="common">Bark spider</name>
    <name type="synonym">Caerostris bankana</name>
    <dbReference type="NCBI Taxonomy" id="172846"/>
    <lineage>
        <taxon>Eukaryota</taxon>
        <taxon>Metazoa</taxon>
        <taxon>Ecdysozoa</taxon>
        <taxon>Arthropoda</taxon>
        <taxon>Chelicerata</taxon>
        <taxon>Arachnida</taxon>
        <taxon>Araneae</taxon>
        <taxon>Araneomorphae</taxon>
        <taxon>Entelegynae</taxon>
        <taxon>Araneoidea</taxon>
        <taxon>Araneidae</taxon>
        <taxon>Caerostris</taxon>
    </lineage>
</organism>
<gene>
    <name evidence="1" type="ORF">CEXT_135141</name>
</gene>
<reference evidence="1 2" key="1">
    <citation type="submission" date="2021-06" db="EMBL/GenBank/DDBJ databases">
        <title>Caerostris extrusa draft genome.</title>
        <authorList>
            <person name="Kono N."/>
            <person name="Arakawa K."/>
        </authorList>
    </citation>
    <scope>NUCLEOTIDE SEQUENCE [LARGE SCALE GENOMIC DNA]</scope>
</reference>
<dbReference type="Proteomes" id="UP001054945">
    <property type="component" value="Unassembled WGS sequence"/>
</dbReference>
<evidence type="ECO:0000313" key="1">
    <source>
        <dbReference type="EMBL" id="GIX90774.1"/>
    </source>
</evidence>
<keyword evidence="2" id="KW-1185">Reference proteome</keyword>
<evidence type="ECO:0000313" key="2">
    <source>
        <dbReference type="Proteomes" id="UP001054945"/>
    </source>
</evidence>
<proteinExistence type="predicted"/>
<protein>
    <submittedName>
        <fullName evidence="1">Uncharacterized protein</fullName>
    </submittedName>
</protein>
<name>A0AAV4P147_CAEEX</name>
<accession>A0AAV4P147</accession>
<sequence length="117" mass="12742">MNVLRRGPAFDTLDLGFDDCGDRAETGNYRLLGRHKLNLLAINCLLVHILADASAAIATHINNIVDGPAWRADSTGYFFLYTVGNVSSSSDVSEISPNFKTISRVEKSVFQAAMKPP</sequence>